<evidence type="ECO:0000256" key="1">
    <source>
        <dbReference type="ARBA" id="ARBA00004141"/>
    </source>
</evidence>
<feature type="transmembrane region" description="Helical" evidence="7">
    <location>
        <begin position="390"/>
        <end position="409"/>
    </location>
</feature>
<dbReference type="GO" id="GO:0015205">
    <property type="term" value="F:nucleobase transmembrane transporter activity"/>
    <property type="evidence" value="ECO:0007669"/>
    <property type="project" value="UniProtKB-ARBA"/>
</dbReference>
<gene>
    <name evidence="8" type="ORF">ALQ04_05194</name>
</gene>
<comment type="caution">
    <text evidence="8">The sequence shown here is derived from an EMBL/GenBank/DDBJ whole genome shotgun (WGS) entry which is preliminary data.</text>
</comment>
<protein>
    <submittedName>
        <fullName evidence="8">Xanthine/uracil permease protein</fullName>
    </submittedName>
</protein>
<feature type="transmembrane region" description="Helical" evidence="7">
    <location>
        <begin position="86"/>
        <end position="103"/>
    </location>
</feature>
<dbReference type="GO" id="GO:0005886">
    <property type="term" value="C:plasma membrane"/>
    <property type="evidence" value="ECO:0007669"/>
    <property type="project" value="UniProtKB-ARBA"/>
</dbReference>
<feature type="transmembrane region" description="Helical" evidence="7">
    <location>
        <begin position="141"/>
        <end position="165"/>
    </location>
</feature>
<organism evidence="8 9">
    <name type="scientific">Pseudomonas cichorii</name>
    <dbReference type="NCBI Taxonomy" id="36746"/>
    <lineage>
        <taxon>Bacteria</taxon>
        <taxon>Pseudomonadati</taxon>
        <taxon>Pseudomonadota</taxon>
        <taxon>Gammaproteobacteria</taxon>
        <taxon>Pseudomonadales</taxon>
        <taxon>Pseudomonadaceae</taxon>
        <taxon>Pseudomonas</taxon>
    </lineage>
</organism>
<comment type="subcellular location">
    <subcellularLocation>
        <location evidence="1">Membrane</location>
        <topology evidence="1">Multi-pass membrane protein</topology>
    </subcellularLocation>
</comment>
<evidence type="ECO:0000256" key="4">
    <source>
        <dbReference type="ARBA" id="ARBA00022692"/>
    </source>
</evidence>
<dbReference type="PROSITE" id="PS01116">
    <property type="entry name" value="XANTH_URACIL_PERMASE"/>
    <property type="match status" value="1"/>
</dbReference>
<feature type="transmembrane region" description="Helical" evidence="7">
    <location>
        <begin position="415"/>
        <end position="434"/>
    </location>
</feature>
<feature type="transmembrane region" description="Helical" evidence="7">
    <location>
        <begin position="177"/>
        <end position="199"/>
    </location>
</feature>
<evidence type="ECO:0000313" key="9">
    <source>
        <dbReference type="Proteomes" id="UP000277236"/>
    </source>
</evidence>
<reference evidence="8 9" key="1">
    <citation type="submission" date="2018-08" db="EMBL/GenBank/DDBJ databases">
        <title>Recombination of ecologically and evolutionarily significant loci maintains genetic cohesion in the Pseudomonas syringae species complex.</title>
        <authorList>
            <person name="Dillon M."/>
            <person name="Thakur S."/>
            <person name="Almeida R.N.D."/>
            <person name="Weir B.S."/>
            <person name="Guttman D.S."/>
        </authorList>
    </citation>
    <scope>NUCLEOTIDE SEQUENCE [LARGE SCALE GENOMIC DNA]</scope>
    <source>
        <strain evidence="8 9">ICMP 3353</strain>
    </source>
</reference>
<evidence type="ECO:0000256" key="2">
    <source>
        <dbReference type="ARBA" id="ARBA00008821"/>
    </source>
</evidence>
<evidence type="ECO:0000256" key="5">
    <source>
        <dbReference type="ARBA" id="ARBA00022989"/>
    </source>
</evidence>
<feature type="transmembrane region" description="Helical" evidence="7">
    <location>
        <begin position="36"/>
        <end position="59"/>
    </location>
</feature>
<keyword evidence="5 7" id="KW-1133">Transmembrane helix</keyword>
<feature type="transmembrane region" description="Helical" evidence="7">
    <location>
        <begin position="206"/>
        <end position="225"/>
    </location>
</feature>
<dbReference type="InterPro" id="IPR006043">
    <property type="entry name" value="NCS2"/>
</dbReference>
<feature type="transmembrane region" description="Helical" evidence="7">
    <location>
        <begin position="65"/>
        <end position="81"/>
    </location>
</feature>
<keyword evidence="3" id="KW-0813">Transport</keyword>
<feature type="transmembrane region" description="Helical" evidence="7">
    <location>
        <begin position="329"/>
        <end position="351"/>
    </location>
</feature>
<name>A0A3M4LVV6_PSECI</name>
<dbReference type="Pfam" id="PF00860">
    <property type="entry name" value="Xan_ur_permease"/>
    <property type="match status" value="1"/>
</dbReference>
<keyword evidence="6 7" id="KW-0472">Membrane</keyword>
<dbReference type="NCBIfam" id="TIGR00801">
    <property type="entry name" value="ncs2"/>
    <property type="match status" value="1"/>
</dbReference>
<evidence type="ECO:0000256" key="3">
    <source>
        <dbReference type="ARBA" id="ARBA00022448"/>
    </source>
</evidence>
<dbReference type="EMBL" id="RBRE01000051">
    <property type="protein sequence ID" value="RMQ45547.1"/>
    <property type="molecule type" value="Genomic_DNA"/>
</dbReference>
<sequence>MATSFRAWVMRVTRFSAPSKRTRNSMKQSEFNDPTWRTVLSGAQMLFVAFGALVLMPLITGLDPNVALFTAGLGTLLFQLVTGRQVPVFLASSFAFITPIILAKGQFGLAATMGGVMAAGFVYTFLGLAVKIKGTGFIDRLLPPVVIGPVIISIGLAMAPIAANMAMGKSGDGAELIAYKTAMMISMPALLTTLIVAVFGKGIFRLVPIISGVLVGFALSFYFGVVDTAKIAAAPWFALPHFTAPEFNWQAILFIVPVALAPAIEHIGGVIAVGSVTGRDYLKKPGLHRTLFGDGIATTAAGLFGGPPNTTYAEVTGAVMLTKNYNPAIMTWASIFAISLAFVGKFGALLQSIPVPVMGGILCLLFGSIAAVGMNTLIRHKVDLSEARNLVIVSVTLVFGIGGVLIGTGNGPDDFGLKGIALCAITAIALNLILPGNDSWKNKQLP</sequence>
<evidence type="ECO:0000256" key="7">
    <source>
        <dbReference type="SAM" id="Phobius"/>
    </source>
</evidence>
<comment type="similarity">
    <text evidence="2">Belongs to the nucleobase:cation symporter-2 (NCS2) (TC 2.A.40) family.</text>
</comment>
<evidence type="ECO:0000313" key="8">
    <source>
        <dbReference type="EMBL" id="RMQ45547.1"/>
    </source>
</evidence>
<keyword evidence="4 7" id="KW-0812">Transmembrane</keyword>
<dbReference type="PANTHER" id="PTHR11119">
    <property type="entry name" value="XANTHINE-URACIL / VITAMIN C PERMEASE FAMILY MEMBER"/>
    <property type="match status" value="1"/>
</dbReference>
<feature type="transmembrane region" description="Helical" evidence="7">
    <location>
        <begin position="357"/>
        <end position="378"/>
    </location>
</feature>
<dbReference type="Proteomes" id="UP000277236">
    <property type="component" value="Unassembled WGS sequence"/>
</dbReference>
<feature type="transmembrane region" description="Helical" evidence="7">
    <location>
        <begin position="249"/>
        <end position="274"/>
    </location>
</feature>
<dbReference type="AlphaFoldDB" id="A0A3M4LVV6"/>
<accession>A0A3M4LVV6</accession>
<evidence type="ECO:0000256" key="6">
    <source>
        <dbReference type="ARBA" id="ARBA00023136"/>
    </source>
</evidence>
<feature type="transmembrane region" description="Helical" evidence="7">
    <location>
        <begin position="109"/>
        <end position="129"/>
    </location>
</feature>
<dbReference type="InterPro" id="IPR006042">
    <property type="entry name" value="Xan_ur_permease"/>
</dbReference>
<proteinExistence type="inferred from homology"/>